<dbReference type="InterPro" id="IPR002220">
    <property type="entry name" value="DapA-like"/>
</dbReference>
<comment type="caution">
    <text evidence="4">The sequence shown here is derived from an EMBL/GenBank/DDBJ whole genome shotgun (WGS) entry which is preliminary data.</text>
</comment>
<evidence type="ECO:0000256" key="1">
    <source>
        <dbReference type="ARBA" id="ARBA00023239"/>
    </source>
</evidence>
<dbReference type="SUPFAM" id="SSF51569">
    <property type="entry name" value="Aldolase"/>
    <property type="match status" value="1"/>
</dbReference>
<evidence type="ECO:0000256" key="3">
    <source>
        <dbReference type="PIRSR" id="PIRSR001365-2"/>
    </source>
</evidence>
<dbReference type="RefSeq" id="WP_343774251.1">
    <property type="nucleotide sequence ID" value="NZ_BAAADV010000004.1"/>
</dbReference>
<dbReference type="PIRSF" id="PIRSF001365">
    <property type="entry name" value="DHDPS"/>
    <property type="match status" value="1"/>
</dbReference>
<dbReference type="EMBL" id="BAAADV010000004">
    <property type="protein sequence ID" value="GAA0675443.1"/>
    <property type="molecule type" value="Genomic_DNA"/>
</dbReference>
<dbReference type="InterPro" id="IPR013785">
    <property type="entry name" value="Aldolase_TIM"/>
</dbReference>
<sequence length="308" mass="33143">MSADDPGADDPLGLHGVVPPMITAFDEDESIDEAATANHARFLVDRGVHGVFALGTNGEFPLLTAEERDRVVEVVVDEVGDEVPVLAGVGAESTRETIERAHAAEMAGADGLVVVVPYYFPVDDDGLVEHYRRVADAVDTPVYAYTFPDMTGNEISPAALDRIAEIEGIAGLKDTSEDVVQMERCLREHPEFTYLVGANRLAHAGLSLGCDGAVLSVANAFPEIAVELYEAARAGDDERARELQGDLSDLLDAMQQGPFLAGVKAALDLRGFDVGPMRSPLRSFSDDQKTALQDTLIDLYDDDKLRVE</sequence>
<evidence type="ECO:0000256" key="2">
    <source>
        <dbReference type="PIRSR" id="PIRSR001365-1"/>
    </source>
</evidence>
<dbReference type="PANTHER" id="PTHR12128">
    <property type="entry name" value="DIHYDRODIPICOLINATE SYNTHASE"/>
    <property type="match status" value="1"/>
</dbReference>
<dbReference type="SMART" id="SM01130">
    <property type="entry name" value="DHDPS"/>
    <property type="match status" value="1"/>
</dbReference>
<dbReference type="GO" id="GO:0008675">
    <property type="term" value="F:2-dehydro-3-deoxy-phosphogluconate aldolase activity"/>
    <property type="evidence" value="ECO:0007669"/>
    <property type="project" value="UniProtKB-ARBA"/>
</dbReference>
<feature type="active site" description="Schiff-base intermediate with substrate" evidence="2">
    <location>
        <position position="173"/>
    </location>
</feature>
<dbReference type="CDD" id="cd00408">
    <property type="entry name" value="DHDPS-like"/>
    <property type="match status" value="1"/>
</dbReference>
<name>A0AAV3TAM2_9EURY</name>
<dbReference type="Gene3D" id="3.20.20.70">
    <property type="entry name" value="Aldolase class I"/>
    <property type="match status" value="1"/>
</dbReference>
<reference evidence="4 5" key="1">
    <citation type="journal article" date="2019" name="Int. J. Syst. Evol. Microbiol.">
        <title>The Global Catalogue of Microorganisms (GCM) 10K type strain sequencing project: providing services to taxonomists for standard genome sequencing and annotation.</title>
        <authorList>
            <consortium name="The Broad Institute Genomics Platform"/>
            <consortium name="The Broad Institute Genome Sequencing Center for Infectious Disease"/>
            <person name="Wu L."/>
            <person name="Ma J."/>
        </authorList>
    </citation>
    <scope>NUCLEOTIDE SEQUENCE [LARGE SCALE GENOMIC DNA]</scope>
    <source>
        <strain evidence="4 5">JCM 16328</strain>
    </source>
</reference>
<gene>
    <name evidence="4" type="ORF">GCM10009020_23870</name>
</gene>
<evidence type="ECO:0000313" key="4">
    <source>
        <dbReference type="EMBL" id="GAA0675443.1"/>
    </source>
</evidence>
<dbReference type="PANTHER" id="PTHR12128:SF66">
    <property type="entry name" value="4-HYDROXY-2-OXOGLUTARATE ALDOLASE, MITOCHONDRIAL"/>
    <property type="match status" value="1"/>
</dbReference>
<dbReference type="Proteomes" id="UP001500420">
    <property type="component" value="Unassembled WGS sequence"/>
</dbReference>
<evidence type="ECO:0000313" key="5">
    <source>
        <dbReference type="Proteomes" id="UP001500420"/>
    </source>
</evidence>
<dbReference type="Pfam" id="PF00701">
    <property type="entry name" value="DHDPS"/>
    <property type="match status" value="1"/>
</dbReference>
<dbReference type="GO" id="GO:0008840">
    <property type="term" value="F:4-hydroxy-tetrahydrodipicolinate synthase activity"/>
    <property type="evidence" value="ECO:0007669"/>
    <property type="project" value="TreeGrafter"/>
</dbReference>
<keyword evidence="5" id="KW-1185">Reference proteome</keyword>
<protein>
    <submittedName>
        <fullName evidence="4">Dihydrodipicolinate synthase family protein</fullName>
    </submittedName>
</protein>
<organism evidence="4 5">
    <name type="scientific">Natronoarchaeum mannanilyticum</name>
    <dbReference type="NCBI Taxonomy" id="926360"/>
    <lineage>
        <taxon>Archaea</taxon>
        <taxon>Methanobacteriati</taxon>
        <taxon>Methanobacteriota</taxon>
        <taxon>Stenosarchaea group</taxon>
        <taxon>Halobacteria</taxon>
        <taxon>Halobacteriales</taxon>
        <taxon>Natronoarchaeaceae</taxon>
    </lineage>
</organism>
<dbReference type="AlphaFoldDB" id="A0AAV3TAM2"/>
<accession>A0AAV3TAM2</accession>
<feature type="binding site" evidence="3">
    <location>
        <position position="214"/>
    </location>
    <ligand>
        <name>pyruvate</name>
        <dbReference type="ChEBI" id="CHEBI:15361"/>
    </ligand>
</feature>
<feature type="active site" description="Proton donor/acceptor" evidence="2">
    <location>
        <position position="145"/>
    </location>
</feature>
<dbReference type="PRINTS" id="PR00146">
    <property type="entry name" value="DHPICSNTHASE"/>
</dbReference>
<keyword evidence="1" id="KW-0456">Lyase</keyword>
<proteinExistence type="predicted"/>